<evidence type="ECO:0008006" key="2">
    <source>
        <dbReference type="Google" id="ProtNLM"/>
    </source>
</evidence>
<gene>
    <name evidence="1" type="ORF">GALL_443710</name>
</gene>
<dbReference type="Pfam" id="PF13489">
    <property type="entry name" value="Methyltransf_23"/>
    <property type="match status" value="1"/>
</dbReference>
<dbReference type="InterPro" id="IPR029063">
    <property type="entry name" value="SAM-dependent_MTases_sf"/>
</dbReference>
<sequence length="246" mass="27047">MIPRIVMAEALDDLAADDPDAIRSRIDLQRVHRSMGTRAILLRGLTSMATGHHKAIPLRLLEIGAGDGSLMLSVAQALTPRWPAVELTLLDRQALVDRSTIAHYAQVGWTVVEEVCDVFEWVAGSVDLLPGGCPTAHWDLIVANLFLHHFEDQPLASLLTAIANQSSLFFACEPRRDWLDLAGSHMIGAIGVNHVTREDSVLSVHAGFNGHELTALWPKQAGAWHVQEYSAGLFSHCFRAERLELN</sequence>
<dbReference type="EMBL" id="MLJW01002665">
    <property type="protein sequence ID" value="OIQ73988.1"/>
    <property type="molecule type" value="Genomic_DNA"/>
</dbReference>
<reference evidence="1" key="1">
    <citation type="submission" date="2016-10" db="EMBL/GenBank/DDBJ databases">
        <title>Sequence of Gallionella enrichment culture.</title>
        <authorList>
            <person name="Poehlein A."/>
            <person name="Muehling M."/>
            <person name="Daniel R."/>
        </authorList>
    </citation>
    <scope>NUCLEOTIDE SEQUENCE</scope>
</reference>
<accession>A0A1J5Q2A4</accession>
<name>A0A1J5Q2A4_9ZZZZ</name>
<organism evidence="1">
    <name type="scientific">mine drainage metagenome</name>
    <dbReference type="NCBI Taxonomy" id="410659"/>
    <lineage>
        <taxon>unclassified sequences</taxon>
        <taxon>metagenomes</taxon>
        <taxon>ecological metagenomes</taxon>
    </lineage>
</organism>
<dbReference type="Gene3D" id="3.40.50.150">
    <property type="entry name" value="Vaccinia Virus protein VP39"/>
    <property type="match status" value="1"/>
</dbReference>
<proteinExistence type="predicted"/>
<evidence type="ECO:0000313" key="1">
    <source>
        <dbReference type="EMBL" id="OIQ73988.1"/>
    </source>
</evidence>
<dbReference type="SUPFAM" id="SSF53335">
    <property type="entry name" value="S-adenosyl-L-methionine-dependent methyltransferases"/>
    <property type="match status" value="1"/>
</dbReference>
<dbReference type="AlphaFoldDB" id="A0A1J5Q2A4"/>
<protein>
    <recommendedName>
        <fullName evidence="2">Methyltransferase domain-containing protein</fullName>
    </recommendedName>
</protein>
<comment type="caution">
    <text evidence="1">The sequence shown here is derived from an EMBL/GenBank/DDBJ whole genome shotgun (WGS) entry which is preliminary data.</text>
</comment>